<dbReference type="GO" id="GO:0016020">
    <property type="term" value="C:membrane"/>
    <property type="evidence" value="ECO:0007669"/>
    <property type="project" value="InterPro"/>
</dbReference>
<evidence type="ECO:0000313" key="4">
    <source>
        <dbReference type="WBParaSite" id="GPLIN_001579500"/>
    </source>
</evidence>
<evidence type="ECO:0000313" key="3">
    <source>
        <dbReference type="Proteomes" id="UP000050741"/>
    </source>
</evidence>
<feature type="transmembrane region" description="Helical" evidence="1">
    <location>
        <begin position="45"/>
        <end position="63"/>
    </location>
</feature>
<feature type="transmembrane region" description="Helical" evidence="1">
    <location>
        <begin position="70"/>
        <end position="91"/>
    </location>
</feature>
<dbReference type="GO" id="GO:0000155">
    <property type="term" value="F:phosphorelay sensor kinase activity"/>
    <property type="evidence" value="ECO:0007669"/>
    <property type="project" value="InterPro"/>
</dbReference>
<dbReference type="Proteomes" id="UP000050741">
    <property type="component" value="Unassembled WGS sequence"/>
</dbReference>
<keyword evidence="3" id="KW-1185">Reference proteome</keyword>
<dbReference type="WBParaSite" id="GPLIN_001579500">
    <property type="protein sequence ID" value="GPLIN_001579500"/>
    <property type="gene ID" value="GPLIN_001579500"/>
</dbReference>
<evidence type="ECO:0000256" key="1">
    <source>
        <dbReference type="SAM" id="Phobius"/>
    </source>
</evidence>
<accession>A0A183CSD7</accession>
<sequence>MANRILNLLTDETRYRGLTRVAFHGLLVVGVILLTYFSLSPPGPILRDSFCVIVQYYMLVYLVKHFARKPLVLIPGLAAYYLVTFTCYYYASYVINPHFLFNVLNSIYVLTEEDNPRAARIVEQLSAMDA</sequence>
<organism evidence="3 4">
    <name type="scientific">Globodera pallida</name>
    <name type="common">Potato cyst nematode worm</name>
    <name type="synonym">Heterodera pallida</name>
    <dbReference type="NCBI Taxonomy" id="36090"/>
    <lineage>
        <taxon>Eukaryota</taxon>
        <taxon>Metazoa</taxon>
        <taxon>Ecdysozoa</taxon>
        <taxon>Nematoda</taxon>
        <taxon>Chromadorea</taxon>
        <taxon>Rhabditida</taxon>
        <taxon>Tylenchina</taxon>
        <taxon>Tylenchomorpha</taxon>
        <taxon>Tylenchoidea</taxon>
        <taxon>Heteroderidae</taxon>
        <taxon>Heteroderinae</taxon>
        <taxon>Globodera</taxon>
    </lineage>
</organism>
<evidence type="ECO:0000259" key="2">
    <source>
        <dbReference type="Pfam" id="PF06580"/>
    </source>
</evidence>
<proteinExistence type="predicted"/>
<dbReference type="InterPro" id="IPR010559">
    <property type="entry name" value="Sig_transdc_His_kin_internal"/>
</dbReference>
<keyword evidence="1" id="KW-0472">Membrane</keyword>
<reference evidence="3" key="1">
    <citation type="submission" date="2014-05" db="EMBL/GenBank/DDBJ databases">
        <title>The genome and life-stage specific transcriptomes of Globodera pallida elucidate key aspects of plant parasitism by a cyst nematode.</title>
        <authorList>
            <person name="Cotton J.A."/>
            <person name="Lilley C.J."/>
            <person name="Jones L.M."/>
            <person name="Kikuchi T."/>
            <person name="Reid A.J."/>
            <person name="Thorpe P."/>
            <person name="Tsai I.J."/>
            <person name="Beasley H."/>
            <person name="Blok V."/>
            <person name="Cock P.J.A."/>
            <person name="Van den Akker S.E."/>
            <person name="Holroyd N."/>
            <person name="Hunt M."/>
            <person name="Mantelin S."/>
            <person name="Naghra H."/>
            <person name="Pain A."/>
            <person name="Palomares-Rius J.E."/>
            <person name="Zarowiecki M."/>
            <person name="Berriman M."/>
            <person name="Jones J.T."/>
            <person name="Urwin P.E."/>
        </authorList>
    </citation>
    <scope>NUCLEOTIDE SEQUENCE [LARGE SCALE GENOMIC DNA]</scope>
    <source>
        <strain evidence="3">Lindley</strain>
    </source>
</reference>
<feature type="transmembrane region" description="Helical" evidence="1">
    <location>
        <begin position="21"/>
        <end position="39"/>
    </location>
</feature>
<dbReference type="Pfam" id="PF06580">
    <property type="entry name" value="His_kinase"/>
    <property type="match status" value="1"/>
</dbReference>
<name>A0A183CSD7_GLOPA</name>
<dbReference type="AlphaFoldDB" id="A0A183CSD7"/>
<reference evidence="4" key="2">
    <citation type="submission" date="2016-06" db="UniProtKB">
        <authorList>
            <consortium name="WormBaseParasite"/>
        </authorList>
    </citation>
    <scope>IDENTIFICATION</scope>
</reference>
<feature type="domain" description="Signal transduction histidine kinase internal region" evidence="2">
    <location>
        <begin position="95"/>
        <end position="128"/>
    </location>
</feature>
<protein>
    <submittedName>
        <fullName evidence="4">His_kinase domain-containing protein</fullName>
    </submittedName>
</protein>
<keyword evidence="1" id="KW-1133">Transmembrane helix</keyword>
<keyword evidence="1" id="KW-0812">Transmembrane</keyword>